<dbReference type="OrthoDB" id="9764467at2"/>
<dbReference type="PANTHER" id="PTHR41259:SF1">
    <property type="entry name" value="DOUBLE-STRAND BREAK REPAIR RAD50 ATPASE, PUTATIVE-RELATED"/>
    <property type="match status" value="1"/>
</dbReference>
<keyword evidence="1" id="KW-0175">Coiled coil</keyword>
<reference evidence="4 5" key="1">
    <citation type="submission" date="2017-09" db="EMBL/GenBank/DDBJ databases">
        <title>Genomic, metabolic, and phenotypic characteristics of bacterial isolates from the natural microbiome of the model nematode Caenorhabditis elegans.</title>
        <authorList>
            <person name="Zimmermann J."/>
            <person name="Obeng N."/>
            <person name="Yang W."/>
            <person name="Obeng O."/>
            <person name="Kissoyan K."/>
            <person name="Pees B."/>
            <person name="Dirksen P."/>
            <person name="Hoppner M."/>
            <person name="Franke A."/>
            <person name="Rosenstiel P."/>
            <person name="Leippe M."/>
            <person name="Dierking K."/>
            <person name="Kaleta C."/>
            <person name="Schulenburg H."/>
        </authorList>
    </citation>
    <scope>NUCLEOTIDE SEQUENCE [LARGE SCALE GENOMIC DNA]</scope>
    <source>
        <strain evidence="4 5">MYb73</strain>
    </source>
</reference>
<dbReference type="Proteomes" id="UP000239477">
    <property type="component" value="Chromosome"/>
</dbReference>
<dbReference type="Gene3D" id="3.40.50.300">
    <property type="entry name" value="P-loop containing nucleotide triphosphate hydrolases"/>
    <property type="match status" value="2"/>
</dbReference>
<protein>
    <submittedName>
        <fullName evidence="4">GTP-binding protein</fullName>
    </submittedName>
</protein>
<sequence>MKISRIALEEFRKFRQRLSLDGLQDGLNLFVGPNEAGKSTVAAAIRAAFLERYSTSKVADLAPRGESGARPSVEVAFTHADHAYVLKKQFLSKARCELLVDDGAQRLDGEEAENALAVLLGFEMPGRGQSKPDLAGVPGLLWIRQGDGQNLHEAAGFAGSHLRDALTQLSGELASGDGDRLFDRVSAERAALLDARNGRPKGSYKDAEDALARAMTERDECGQAMAQLNADVDRLAELRRDHERAQAAQPWKDFEAKAVQARARLAALAKEREAFDGLQREQAQAAQTLALLQDQVRRDQQDEADYQSLLRDARAAHAHVQAMQEPLARALQQRQSHAAAVEAARRRVARLQVLADRRDLDRQLAQLTPELERLDGALVAATHLIQQGSALRTEAVQLEISDAEIEALRKAGRELGNLQLQQQAVATRLRYRLDAGAQALLDGKAVSGAGEVLLTAAAELDLPGVGRLQIEPGGQDLPALQRELARAESASAALLKRAGVDTLADAEQRHARYTALQRELEGMRKTLAIHAPRGVDALRTQRDEALARLAQLQERLAKLPPAHAAEDGLQVADADGSTDVDVDTSDDDLPDAIQALREAEAVAAQAEKAVADAQRALDADTARAQLLEGQAAARGAELQSDDRTAQRHARAGRLAEVRSAHDQLDLRVREARASLAEHRPELAEQDVQRFEKSAAIERDAQHKRHGDILQLQGKLDQAGAQGLGERLSEAQAACERLQRRRDEFTRRAAALDLLQKLLADKRAAATQRLQAPLARRLNHYLALLFPDAALRLDDALLPAALRRGDGEDALDALSFGTREQLGILARFAYADLLREAGRPTLLLLDDALVHTDDARRDFMKRALFDAATRHQILMFTCHGEAWRDMGVEQRRIG</sequence>
<evidence type="ECO:0000256" key="1">
    <source>
        <dbReference type="SAM" id="Coils"/>
    </source>
</evidence>
<evidence type="ECO:0000313" key="4">
    <source>
        <dbReference type="EMBL" id="AVJ27903.1"/>
    </source>
</evidence>
<dbReference type="GO" id="GO:0006302">
    <property type="term" value="P:double-strand break repair"/>
    <property type="evidence" value="ECO:0007669"/>
    <property type="project" value="InterPro"/>
</dbReference>
<feature type="domain" description="Rad50/SbcC-type AAA" evidence="3">
    <location>
        <begin position="5"/>
        <end position="83"/>
    </location>
</feature>
<accession>A0A2S0I7D6</accession>
<feature type="coiled-coil region" evidence="1">
    <location>
        <begin position="720"/>
        <end position="754"/>
    </location>
</feature>
<dbReference type="PANTHER" id="PTHR41259">
    <property type="entry name" value="DOUBLE-STRAND BREAK REPAIR RAD50 ATPASE, PUTATIVE-RELATED"/>
    <property type="match status" value="1"/>
</dbReference>
<organism evidence="4 5">
    <name type="scientific">Achromobacter spanius</name>
    <dbReference type="NCBI Taxonomy" id="217203"/>
    <lineage>
        <taxon>Bacteria</taxon>
        <taxon>Pseudomonadati</taxon>
        <taxon>Pseudomonadota</taxon>
        <taxon>Betaproteobacteria</taxon>
        <taxon>Burkholderiales</taxon>
        <taxon>Alcaligenaceae</taxon>
        <taxon>Achromobacter</taxon>
    </lineage>
</organism>
<dbReference type="Pfam" id="PF13476">
    <property type="entry name" value="AAA_23"/>
    <property type="match status" value="1"/>
</dbReference>
<evidence type="ECO:0000259" key="3">
    <source>
        <dbReference type="Pfam" id="PF13476"/>
    </source>
</evidence>
<gene>
    <name evidence="4" type="ORF">CLM73_12660</name>
</gene>
<dbReference type="SUPFAM" id="SSF52540">
    <property type="entry name" value="P-loop containing nucleoside triphosphate hydrolases"/>
    <property type="match status" value="1"/>
</dbReference>
<dbReference type="EMBL" id="CP023270">
    <property type="protein sequence ID" value="AVJ27903.1"/>
    <property type="molecule type" value="Genomic_DNA"/>
</dbReference>
<keyword evidence="5" id="KW-1185">Reference proteome</keyword>
<dbReference type="AlphaFoldDB" id="A0A2S0I7D6"/>
<dbReference type="InterPro" id="IPR027417">
    <property type="entry name" value="P-loop_NTPase"/>
</dbReference>
<feature type="coiled-coil region" evidence="1">
    <location>
        <begin position="589"/>
        <end position="623"/>
    </location>
</feature>
<dbReference type="RefSeq" id="WP_105238736.1">
    <property type="nucleotide sequence ID" value="NZ_CP023270.1"/>
</dbReference>
<dbReference type="GO" id="GO:0016887">
    <property type="term" value="F:ATP hydrolysis activity"/>
    <property type="evidence" value="ECO:0007669"/>
    <property type="project" value="InterPro"/>
</dbReference>
<evidence type="ECO:0000256" key="2">
    <source>
        <dbReference type="SAM" id="MobiDB-lite"/>
    </source>
</evidence>
<name>A0A2S0I7D6_9BURK</name>
<evidence type="ECO:0000313" key="5">
    <source>
        <dbReference type="Proteomes" id="UP000239477"/>
    </source>
</evidence>
<dbReference type="InterPro" id="IPR038729">
    <property type="entry name" value="Rad50/SbcC_AAA"/>
</dbReference>
<feature type="region of interest" description="Disordered" evidence="2">
    <location>
        <begin position="634"/>
        <end position="653"/>
    </location>
</feature>
<proteinExistence type="predicted"/>